<evidence type="ECO:0000313" key="10">
    <source>
        <dbReference type="EMBL" id="KAG5458669.1"/>
    </source>
</evidence>
<evidence type="ECO:0000256" key="2">
    <source>
        <dbReference type="ARBA" id="ARBA00012224"/>
    </source>
</evidence>
<dbReference type="PROSITE" id="PS00868">
    <property type="entry name" value="CYS_MET_METAB_PP"/>
    <property type="match status" value="1"/>
</dbReference>
<reference evidence="10 11" key="1">
    <citation type="journal article" name="Sci. Rep.">
        <title>Genome-scale phylogenetic analyses confirm Olpidium as the closest living zoosporic fungus to the non-flagellated, terrestrial fungi.</title>
        <authorList>
            <person name="Chang Y."/>
            <person name="Rochon D."/>
            <person name="Sekimoto S."/>
            <person name="Wang Y."/>
            <person name="Chovatia M."/>
            <person name="Sandor L."/>
            <person name="Salamov A."/>
            <person name="Grigoriev I.V."/>
            <person name="Stajich J.E."/>
            <person name="Spatafora J.W."/>
        </authorList>
    </citation>
    <scope>NUCLEOTIDE SEQUENCE [LARGE SCALE GENOMIC DNA]</scope>
    <source>
        <strain evidence="10">S191</strain>
    </source>
</reference>
<sequence>MDSLVPTHAAAAAGGPASQTKAMSQPAERRYRPATEVVFVDTAPGSADAGAGAGNPVNDAYGASSVPIYQTATFKQISANGGGDYDYSRSESHVAKLMSANRAFAVASGMSALDVITRMVKAGEEIVAGDDIYGGTHRLLTYLSAHSGVRVHHVDTSDPEAVLAVLNQRTRLVLLETPTNPLLTVCDVPRVAADVHRLCKRALVVVDNTMMSPYLQKPLELGADIVYHSGTKYLSGHHDLMAGVIGVRSAELAEVRDPCRYAGGRKQGPDDGCDAFMERETGPEPVSHPGSPGPAAAAQANAMRIAQYLEMRGFRVFYPGLPSHPQRELHYRMSRGPGAVLSFVTGDVSFSERIVEAPRLWGISVSFGCVNSLIR</sequence>
<dbReference type="GO" id="GO:0047804">
    <property type="term" value="F:cysteine-S-conjugate beta-lyase activity"/>
    <property type="evidence" value="ECO:0007669"/>
    <property type="project" value="UniProtKB-EC"/>
</dbReference>
<dbReference type="EC" id="4.4.1.13" evidence="2"/>
<keyword evidence="3" id="KW-0028">Amino-acid biosynthesis</keyword>
<dbReference type="InterPro" id="IPR015422">
    <property type="entry name" value="PyrdxlP-dep_Trfase_small"/>
</dbReference>
<feature type="modified residue" description="N6-(pyridoxal phosphate)lysine" evidence="7">
    <location>
        <position position="232"/>
    </location>
</feature>
<dbReference type="InterPro" id="IPR054542">
    <property type="entry name" value="Cys_met_metab_PP"/>
</dbReference>
<keyword evidence="11" id="KW-1185">Reference proteome</keyword>
<comment type="caution">
    <text evidence="10">The sequence shown here is derived from an EMBL/GenBank/DDBJ whole genome shotgun (WGS) entry which is preliminary data.</text>
</comment>
<organism evidence="10 11">
    <name type="scientific">Olpidium bornovanus</name>
    <dbReference type="NCBI Taxonomy" id="278681"/>
    <lineage>
        <taxon>Eukaryota</taxon>
        <taxon>Fungi</taxon>
        <taxon>Fungi incertae sedis</taxon>
        <taxon>Olpidiomycota</taxon>
        <taxon>Olpidiomycotina</taxon>
        <taxon>Olpidiomycetes</taxon>
        <taxon>Olpidiales</taxon>
        <taxon>Olpidiaceae</taxon>
        <taxon>Olpidium</taxon>
    </lineage>
</organism>
<dbReference type="Gene3D" id="3.40.640.10">
    <property type="entry name" value="Type I PLP-dependent aspartate aminotransferase-like (Major domain)"/>
    <property type="match status" value="1"/>
</dbReference>
<evidence type="ECO:0000256" key="5">
    <source>
        <dbReference type="ARBA" id="ARBA00023167"/>
    </source>
</evidence>
<accession>A0A8H7ZSM3</accession>
<dbReference type="Proteomes" id="UP000673691">
    <property type="component" value="Unassembled WGS sequence"/>
</dbReference>
<protein>
    <recommendedName>
        <fullName evidence="2">cysteine-S-conjugate beta-lyase</fullName>
        <ecNumber evidence="2">4.4.1.13</ecNumber>
    </recommendedName>
</protein>
<keyword evidence="6" id="KW-0456">Lyase</keyword>
<dbReference type="PANTHER" id="PTHR11808">
    <property type="entry name" value="TRANS-SULFURATION ENZYME FAMILY MEMBER"/>
    <property type="match status" value="1"/>
</dbReference>
<dbReference type="PANTHER" id="PTHR11808:SF50">
    <property type="entry name" value="CYSTATHIONINE BETA-LYASE"/>
    <property type="match status" value="1"/>
</dbReference>
<dbReference type="GO" id="GO:0009086">
    <property type="term" value="P:methionine biosynthetic process"/>
    <property type="evidence" value="ECO:0007669"/>
    <property type="project" value="UniProtKB-KW"/>
</dbReference>
<keyword evidence="4 7" id="KW-0663">Pyridoxal phosphate</keyword>
<dbReference type="FunFam" id="3.40.640.10:FF:000046">
    <property type="entry name" value="Cystathionine gamma-lyase"/>
    <property type="match status" value="1"/>
</dbReference>
<dbReference type="InterPro" id="IPR000277">
    <property type="entry name" value="Cys/Met-Metab_PyrdxlP-dep_enz"/>
</dbReference>
<dbReference type="GO" id="GO:0019346">
    <property type="term" value="P:transsulfuration"/>
    <property type="evidence" value="ECO:0007669"/>
    <property type="project" value="InterPro"/>
</dbReference>
<evidence type="ECO:0000313" key="11">
    <source>
        <dbReference type="Proteomes" id="UP000673691"/>
    </source>
</evidence>
<name>A0A8H7ZSM3_9FUNG</name>
<dbReference type="AlphaFoldDB" id="A0A8H7ZSM3"/>
<evidence type="ECO:0000256" key="7">
    <source>
        <dbReference type="PIRSR" id="PIRSR001434-2"/>
    </source>
</evidence>
<comment type="similarity">
    <text evidence="8">Belongs to the trans-sulfuration enzymes family.</text>
</comment>
<dbReference type="GO" id="GO:0005737">
    <property type="term" value="C:cytoplasm"/>
    <property type="evidence" value="ECO:0007669"/>
    <property type="project" value="TreeGrafter"/>
</dbReference>
<gene>
    <name evidence="10" type="ORF">BJ554DRAFT_1064</name>
</gene>
<evidence type="ECO:0000256" key="6">
    <source>
        <dbReference type="ARBA" id="ARBA00023239"/>
    </source>
</evidence>
<evidence type="ECO:0000256" key="9">
    <source>
        <dbReference type="SAM" id="MobiDB-lite"/>
    </source>
</evidence>
<evidence type="ECO:0000256" key="3">
    <source>
        <dbReference type="ARBA" id="ARBA00022605"/>
    </source>
</evidence>
<dbReference type="InterPro" id="IPR015424">
    <property type="entry name" value="PyrdxlP-dep_Trfase"/>
</dbReference>
<feature type="region of interest" description="Disordered" evidence="9">
    <location>
        <begin position="1"/>
        <end position="30"/>
    </location>
</feature>
<dbReference type="SUPFAM" id="SSF53383">
    <property type="entry name" value="PLP-dependent transferases"/>
    <property type="match status" value="1"/>
</dbReference>
<dbReference type="Gene3D" id="3.90.1150.10">
    <property type="entry name" value="Aspartate Aminotransferase, domain 1"/>
    <property type="match status" value="1"/>
</dbReference>
<keyword evidence="5" id="KW-0486">Methionine biosynthesis</keyword>
<dbReference type="GO" id="GO:0030170">
    <property type="term" value="F:pyridoxal phosphate binding"/>
    <property type="evidence" value="ECO:0007669"/>
    <property type="project" value="InterPro"/>
</dbReference>
<proteinExistence type="inferred from homology"/>
<comment type="cofactor">
    <cofactor evidence="1 8">
        <name>pyridoxal 5'-phosphate</name>
        <dbReference type="ChEBI" id="CHEBI:597326"/>
    </cofactor>
</comment>
<dbReference type="Pfam" id="PF01053">
    <property type="entry name" value="Cys_Met_Meta_PP"/>
    <property type="match status" value="2"/>
</dbReference>
<dbReference type="InterPro" id="IPR015421">
    <property type="entry name" value="PyrdxlP-dep_Trfase_major"/>
</dbReference>
<evidence type="ECO:0000256" key="4">
    <source>
        <dbReference type="ARBA" id="ARBA00022898"/>
    </source>
</evidence>
<dbReference type="EMBL" id="JAEFCI010008105">
    <property type="protein sequence ID" value="KAG5458669.1"/>
    <property type="molecule type" value="Genomic_DNA"/>
</dbReference>
<evidence type="ECO:0000256" key="1">
    <source>
        <dbReference type="ARBA" id="ARBA00001933"/>
    </source>
</evidence>
<dbReference type="OrthoDB" id="2545919at2759"/>
<feature type="region of interest" description="Disordered" evidence="9">
    <location>
        <begin position="277"/>
        <end position="296"/>
    </location>
</feature>
<evidence type="ECO:0000256" key="8">
    <source>
        <dbReference type="RuleBase" id="RU362118"/>
    </source>
</evidence>
<dbReference type="PIRSF" id="PIRSF001434">
    <property type="entry name" value="CGS"/>
    <property type="match status" value="1"/>
</dbReference>